<dbReference type="InParanoid" id="A0A667WKH2"/>
<reference evidence="1" key="1">
    <citation type="submission" date="2019-06" db="EMBL/GenBank/DDBJ databases">
        <authorList>
            <consortium name="Wellcome Sanger Institute Data Sharing"/>
        </authorList>
    </citation>
    <scope>NUCLEOTIDE SEQUENCE [LARGE SCALE GENOMIC DNA]</scope>
</reference>
<organism evidence="1 2">
    <name type="scientific">Myripristis murdjan</name>
    <name type="common">pinecone soldierfish</name>
    <dbReference type="NCBI Taxonomy" id="586833"/>
    <lineage>
        <taxon>Eukaryota</taxon>
        <taxon>Metazoa</taxon>
        <taxon>Chordata</taxon>
        <taxon>Craniata</taxon>
        <taxon>Vertebrata</taxon>
        <taxon>Euteleostomi</taxon>
        <taxon>Actinopterygii</taxon>
        <taxon>Neopterygii</taxon>
        <taxon>Teleostei</taxon>
        <taxon>Neoteleostei</taxon>
        <taxon>Acanthomorphata</taxon>
        <taxon>Holocentriformes</taxon>
        <taxon>Holocentridae</taxon>
        <taxon>Myripristis</taxon>
    </lineage>
</organism>
<keyword evidence="2" id="KW-1185">Reference proteome</keyword>
<sequence length="70" mass="8213">YLLPGDFYLKACTGQHCGHFFSVWQPFPWNLPQHCCFNYLGRSCLCHQPQGDFLHCYFTSELEVDALLIR</sequence>
<dbReference type="Ensembl" id="ENSMMDT00005002157.1">
    <property type="protein sequence ID" value="ENSMMDP00005002123.1"/>
    <property type="gene ID" value="ENSMMDG00005001137.1"/>
</dbReference>
<name>A0A667WKH2_9TELE</name>
<dbReference type="Proteomes" id="UP000472263">
    <property type="component" value="Chromosome 9"/>
</dbReference>
<reference evidence="1" key="2">
    <citation type="submission" date="2025-08" db="UniProtKB">
        <authorList>
            <consortium name="Ensembl"/>
        </authorList>
    </citation>
    <scope>IDENTIFICATION</scope>
</reference>
<accession>A0A667WKH2</accession>
<evidence type="ECO:0000313" key="1">
    <source>
        <dbReference type="Ensembl" id="ENSMMDP00005002123.1"/>
    </source>
</evidence>
<dbReference type="AlphaFoldDB" id="A0A667WKH2"/>
<reference evidence="1" key="3">
    <citation type="submission" date="2025-09" db="UniProtKB">
        <authorList>
            <consortium name="Ensembl"/>
        </authorList>
    </citation>
    <scope>IDENTIFICATION</scope>
</reference>
<evidence type="ECO:0000313" key="2">
    <source>
        <dbReference type="Proteomes" id="UP000472263"/>
    </source>
</evidence>
<protein>
    <submittedName>
        <fullName evidence="1">Uncharacterized protein</fullName>
    </submittedName>
</protein>
<proteinExistence type="predicted"/>